<keyword evidence="1" id="KW-1133">Transmembrane helix</keyword>
<gene>
    <name evidence="2" type="ORF">BCR41DRAFT_344142</name>
</gene>
<name>A0A1Y2H2R2_9FUNG</name>
<evidence type="ECO:0000313" key="2">
    <source>
        <dbReference type="EMBL" id="ORZ28825.1"/>
    </source>
</evidence>
<dbReference type="RefSeq" id="XP_021886498.1">
    <property type="nucleotide sequence ID" value="XM_022022438.1"/>
</dbReference>
<comment type="caution">
    <text evidence="2">The sequence shown here is derived from an EMBL/GenBank/DDBJ whole genome shotgun (WGS) entry which is preliminary data.</text>
</comment>
<dbReference type="AlphaFoldDB" id="A0A1Y2H2R2"/>
<proteinExistence type="predicted"/>
<dbReference type="EMBL" id="MCFF01000001">
    <property type="protein sequence ID" value="ORZ28825.1"/>
    <property type="molecule type" value="Genomic_DNA"/>
</dbReference>
<evidence type="ECO:0000313" key="3">
    <source>
        <dbReference type="Proteomes" id="UP000193648"/>
    </source>
</evidence>
<dbReference type="Proteomes" id="UP000193648">
    <property type="component" value="Unassembled WGS sequence"/>
</dbReference>
<accession>A0A1Y2H2R2</accession>
<sequence>MCWDSLTQLAIAMAIVIAIPIAIAMQCNASSSEIIDNMVNGMFIKKKKKRKSVPAVTAVKGLFFFCARFCKLQSEVWPHGPIPLFWLVVHGAINRALRKGQLSIDII</sequence>
<organism evidence="2 3">
    <name type="scientific">Lobosporangium transversale</name>
    <dbReference type="NCBI Taxonomy" id="64571"/>
    <lineage>
        <taxon>Eukaryota</taxon>
        <taxon>Fungi</taxon>
        <taxon>Fungi incertae sedis</taxon>
        <taxon>Mucoromycota</taxon>
        <taxon>Mortierellomycotina</taxon>
        <taxon>Mortierellomycetes</taxon>
        <taxon>Mortierellales</taxon>
        <taxon>Mortierellaceae</taxon>
        <taxon>Lobosporangium</taxon>
    </lineage>
</organism>
<dbReference type="InParanoid" id="A0A1Y2H2R2"/>
<dbReference type="GeneID" id="33564282"/>
<reference evidence="2 3" key="1">
    <citation type="submission" date="2016-07" db="EMBL/GenBank/DDBJ databases">
        <title>Pervasive Adenine N6-methylation of Active Genes in Fungi.</title>
        <authorList>
            <consortium name="DOE Joint Genome Institute"/>
            <person name="Mondo S.J."/>
            <person name="Dannebaum R.O."/>
            <person name="Kuo R.C."/>
            <person name="Labutti K."/>
            <person name="Haridas S."/>
            <person name="Kuo A."/>
            <person name="Salamov A."/>
            <person name="Ahrendt S.R."/>
            <person name="Lipzen A."/>
            <person name="Sullivan W."/>
            <person name="Andreopoulos W.B."/>
            <person name="Clum A."/>
            <person name="Lindquist E."/>
            <person name="Daum C."/>
            <person name="Ramamoorthy G.K."/>
            <person name="Gryganskyi A."/>
            <person name="Culley D."/>
            <person name="Magnuson J.K."/>
            <person name="James T.Y."/>
            <person name="O'Malley M.A."/>
            <person name="Stajich J.E."/>
            <person name="Spatafora J.W."/>
            <person name="Visel A."/>
            <person name="Grigoriev I.V."/>
        </authorList>
    </citation>
    <scope>NUCLEOTIDE SEQUENCE [LARGE SCALE GENOMIC DNA]</scope>
    <source>
        <strain evidence="2 3">NRRL 3116</strain>
    </source>
</reference>
<keyword evidence="3" id="KW-1185">Reference proteome</keyword>
<protein>
    <submittedName>
        <fullName evidence="2">Uncharacterized protein</fullName>
    </submittedName>
</protein>
<keyword evidence="1" id="KW-0472">Membrane</keyword>
<keyword evidence="1" id="KW-0812">Transmembrane</keyword>
<evidence type="ECO:0000256" key="1">
    <source>
        <dbReference type="SAM" id="Phobius"/>
    </source>
</evidence>
<feature type="transmembrane region" description="Helical" evidence="1">
    <location>
        <begin position="6"/>
        <end position="25"/>
    </location>
</feature>